<dbReference type="InterPro" id="IPR017853">
    <property type="entry name" value="GH"/>
</dbReference>
<dbReference type="EMBL" id="CP011266">
    <property type="protein sequence ID" value="ALT69896.1"/>
    <property type="molecule type" value="Genomic_DNA"/>
</dbReference>
<dbReference type="GeneID" id="26737098"/>
<dbReference type="KEGG" id="mmil:sm9_2140"/>
<dbReference type="RefSeq" id="WP_058740105.1">
    <property type="nucleotide sequence ID" value="NZ_CP011266.1"/>
</dbReference>
<dbReference type="Proteomes" id="UP000067738">
    <property type="component" value="Chromosome"/>
</dbReference>
<dbReference type="OrthoDB" id="18481at2157"/>
<dbReference type="AlphaFoldDB" id="A0A0U3EC63"/>
<dbReference type="PATRIC" id="fig|230361.4.peg.2213"/>
<dbReference type="Gene3D" id="3.20.20.80">
    <property type="entry name" value="Glycosidases"/>
    <property type="match status" value="1"/>
</dbReference>
<organism evidence="1 2">
    <name type="scientific">Methanobrevibacter millerae</name>
    <dbReference type="NCBI Taxonomy" id="230361"/>
    <lineage>
        <taxon>Archaea</taxon>
        <taxon>Methanobacteriati</taxon>
        <taxon>Methanobacteriota</taxon>
        <taxon>Methanomada group</taxon>
        <taxon>Methanobacteria</taxon>
        <taxon>Methanobacteriales</taxon>
        <taxon>Methanobacteriaceae</taxon>
        <taxon>Methanobrevibacter</taxon>
    </lineage>
</organism>
<dbReference type="SUPFAM" id="SSF51445">
    <property type="entry name" value="(Trans)glycosidases"/>
    <property type="match status" value="1"/>
</dbReference>
<protein>
    <submittedName>
        <fullName evidence="1">Adhesin-like protein</fullName>
    </submittedName>
</protein>
<evidence type="ECO:0000313" key="1">
    <source>
        <dbReference type="EMBL" id="ALT69896.1"/>
    </source>
</evidence>
<evidence type="ECO:0000313" key="2">
    <source>
        <dbReference type="Proteomes" id="UP000067738"/>
    </source>
</evidence>
<name>A0A0U3EC63_9EURY</name>
<keyword evidence="2" id="KW-1185">Reference proteome</keyword>
<sequence length="915" mass="101418">MVLVLFLSMSLVCADENSTSTLEDVNIDANDISMYYKNGTRLSAELNDLNDNPLPDCDLVFSINNQNYTRTTNDDGKASIAINLIPGKYLANIYFLGNNQYSPSNKSVNVNVLPTISGNDLVKYYKNDSQYFATFLGSDGEVLDNEEVTFNINGVFYTRHTNQNGVAKLNINLNSGNYILTAYNPRDGFSFSNYIRVLSTINGSNLNKIYRDSHQYWVTVRDYSGNRMGFTNVEFNVNGVFYTRLADKNGNAKLNINLPAGKYIITANNLLTGELTSNTIVVNANSETKLTTQNYVFQQNDDDTIKARLTNKLNYGVSGETIDLVIGNNKYSTVTDDDGVACFNLNLKQGNYSLTFTHDANSVYGASSAKSTVETYGGIKVKIVCEDALILMNNDYEIKLYDKNNKEFANQTVYMGIGSKVLSAVTDDNGVAKFNVDVSGGIYNARIFYNGTGYKFTSNFSKISVIENTKTLIVPMTFQVNEGCGDQLFACLYVDSIVLPNEKVIIEINGVNYTRETNENGLVNITINLNAGKYSIKYYYAGNDEFLPCSNSSILTVNSRVKTTLTVLTGSTFHKNSGITYNLELKADKVLPNREITVKIGSKTYNQKTDSDGVVHIDIDDYAEGSYDVQYSFAGDKTYAPSSGSAKLAITSQIAYGYGYWVLYSNMYDLNLASLASQGTQHIFLHSYAFTAYGESSVASRIRQANNYGIKVHIWMQIAYDGGWHGISNKDGTYNYDLINSKVNQAKYYASVAGVSGVHFDYLRFGGTAYNFPKAAESINYFVKTAVDAVKSINPNCLVSAALMPEPNNMLYYDGQDYSTLTKYLDFVLPMIYKGNYNQGTAWIKSTTKWFVDNSNGAQVWSGLQAYRSDDDITRLSVSELTGDAQASLDGGARGVVMFRWGVTNFINFNSLKMS</sequence>
<gene>
    <name evidence="1" type="ORF">sm9_2140</name>
</gene>
<reference evidence="1 2" key="1">
    <citation type="submission" date="2015-04" db="EMBL/GenBank/DDBJ databases">
        <title>The complete genome sequence of the rumen methanogen Methanobrevibacter millerae SM9.</title>
        <authorList>
            <person name="Leahy S.C."/>
            <person name="Kelly W.J."/>
            <person name="Pacheco D.M."/>
            <person name="Li D."/>
            <person name="Altermann E."/>
            <person name="Attwood G.T."/>
        </authorList>
    </citation>
    <scope>NUCLEOTIDE SEQUENCE [LARGE SCALE GENOMIC DNA]</scope>
    <source>
        <strain evidence="1 2">SM9</strain>
    </source>
</reference>
<accession>A0A0U3EC63</accession>
<proteinExistence type="predicted"/>